<keyword evidence="3" id="KW-1185">Reference proteome</keyword>
<dbReference type="STRING" id="1123010.SAMN02745724_01288"/>
<accession>A0A1I1HY34</accession>
<evidence type="ECO:0000313" key="2">
    <source>
        <dbReference type="EMBL" id="SFC25870.1"/>
    </source>
</evidence>
<keyword evidence="1" id="KW-0732">Signal</keyword>
<reference evidence="2 3" key="1">
    <citation type="submission" date="2016-10" db="EMBL/GenBank/DDBJ databases">
        <authorList>
            <person name="de Groot N.N."/>
        </authorList>
    </citation>
    <scope>NUCLEOTIDE SEQUENCE [LARGE SCALE GENOMIC DNA]</scope>
    <source>
        <strain evidence="2 3">DSM 6059</strain>
    </source>
</reference>
<protein>
    <recommendedName>
        <fullName evidence="4">DUF4402 domain-containing protein</fullName>
    </recommendedName>
</protein>
<evidence type="ECO:0008006" key="4">
    <source>
        <dbReference type="Google" id="ProtNLM"/>
    </source>
</evidence>
<organism evidence="2 3">
    <name type="scientific">Pseudoalteromonas denitrificans DSM 6059</name>
    <dbReference type="NCBI Taxonomy" id="1123010"/>
    <lineage>
        <taxon>Bacteria</taxon>
        <taxon>Pseudomonadati</taxon>
        <taxon>Pseudomonadota</taxon>
        <taxon>Gammaproteobacteria</taxon>
        <taxon>Alteromonadales</taxon>
        <taxon>Pseudoalteromonadaceae</taxon>
        <taxon>Pseudoalteromonas</taxon>
    </lineage>
</organism>
<dbReference type="Proteomes" id="UP000198862">
    <property type="component" value="Unassembled WGS sequence"/>
</dbReference>
<gene>
    <name evidence="2" type="ORF">SAMN02745724_01288</name>
</gene>
<sequence>MKFLIKTMPALAVSASLVCASNIAEAATEAVLKVRTVEQVAVTQKRTIQMGQIAAAPGYECTVPQRIDISTQAGTNAGTFTVNAITSGNLPPGTNACGTSAPGYFSLKGVPSQRVKVSFSADPSNALGTFKPEGIYKAAVYADVADPLDLTNVAAAGLDNLADAQAVYDDIATHLVQIFDTKEVNLNSTGDGLLAVGGTLKIDGNVDPDTEYSLNYIVNVIYQ</sequence>
<evidence type="ECO:0000313" key="3">
    <source>
        <dbReference type="Proteomes" id="UP000198862"/>
    </source>
</evidence>
<dbReference type="AlphaFoldDB" id="A0A1I1HY34"/>
<evidence type="ECO:0000256" key="1">
    <source>
        <dbReference type="SAM" id="SignalP"/>
    </source>
</evidence>
<feature type="signal peptide" evidence="1">
    <location>
        <begin position="1"/>
        <end position="26"/>
    </location>
</feature>
<dbReference type="EMBL" id="FOLO01000006">
    <property type="protein sequence ID" value="SFC25870.1"/>
    <property type="molecule type" value="Genomic_DNA"/>
</dbReference>
<feature type="chain" id="PRO_5011594699" description="DUF4402 domain-containing protein" evidence="1">
    <location>
        <begin position="27"/>
        <end position="223"/>
    </location>
</feature>
<name>A0A1I1HY34_9GAMM</name>
<proteinExistence type="predicted"/>